<comment type="caution">
    <text evidence="11">The sequence shown here is derived from an EMBL/GenBank/DDBJ whole genome shotgun (WGS) entry which is preliminary data.</text>
</comment>
<evidence type="ECO:0000313" key="11">
    <source>
        <dbReference type="EMBL" id="PCG66318.1"/>
    </source>
</evidence>
<dbReference type="PANTHER" id="PTHR22969">
    <property type="entry name" value="IKB KINASE"/>
    <property type="match status" value="1"/>
</dbReference>
<sequence>MSFLRGSENYVWCTTSVLGKGATGAVFQGVNKNNGEPVAVKTFNQLSHMRPHDVQMREFEVLKKVKHENIVKLLAIEEEQEGRGKVIVMELCTGGSLFNILDDPENTYGLQEHEFLLVLEHLTAGMKHLRDNNLVHRDLKPGNIMKYINEDGTTTYKLTDFGAARELQEEEQFVSLYGTEEYLHPDMYERAVLRKPVGKSFGATVDLWSIGVTLYHVATGQLPFRPYGGRRNKETMFYITTKKASGVIAGTQTTENGPIDWARDLPSHCQLSVGLRKLVTPLLAGLLEVDPHRIWTFERFFSEVQITTSTTPVHVFHVNKAASIKVFLKPDEKYEHLQTYICEQTSVVAESQILLHQDKLLLSVVDETTLGKDYPETTAEEPLMLFNKNNNNVSMAPEPDIPKFPVFPNIVSVENDASQAKLRLHVRARTLVERLRDSWQHLVRDRATRSLTYNDEQFHVLERITVAETGRRARALLQRAAPLARARADAIADWYKVAQTVFLQTQILDKDVSSAELKLLTLAARVQDAEHALRTAGDAQAQSAASAEASTRACGADGVCARGAGVRALLAARRAGARAGRQLRAAGAPGRAHAGRAALARPRRPTALQHITAPYMRALLAAHDELARALAGNSALLARLAALTRDRARAALLHSNTSPHHTCARCWPRTTSWRARWPATPRCWRAWPRSRGTCSPSAPAPPYCTPTHHRTIHARAAGRARRAGARAGRQLRAAGAPGRAHAGRAALARPRRPTALQHITAPYMRALLAAHDELARALAGNSALLARLAALTRDRARAALLHSNTSPHHTCARCWPRTTSWRARWPATPRCWRAWPRSRGTCSPSAPAPPYCTPTHHRTIHARAAGRARRAGARAGRQLRAAGAPGRAHAGRAALARPRRPTALQHITAPYMRALLAAHDELARALAGNSALLARLAALTRDRARAALLHSNTSPHHTCARCWPRTTSWRARWPATPRCWRAWPRSRGTCSPSAPAPPYCTPTHHRTIHARAAGRARRAGARAGRQLRAAGAPGRAHAGRAALARPRRPTALQHITAPYMRALLAAHDELARALAGNSALLARLAALTRDRARAALLHSNTSPHHTCARCWPRTTSWRARWPATPRCWRAWPRSRGTCSPSAPAPPYCTPTHHRTIHARAAGRARRAGARAGRQLRAAGAPGRAHAGRAALARPRRPTALQHITAPYMRALLAAHDELARALAGNSALLARLAALTRDVQP</sequence>
<dbReference type="FunFam" id="3.30.200.20:FF:000106">
    <property type="entry name" value="serine/threonine-protein kinase TBK1 isoform X1"/>
    <property type="match status" value="1"/>
</dbReference>
<dbReference type="Pfam" id="PF00069">
    <property type="entry name" value="Pkinase"/>
    <property type="match status" value="1"/>
</dbReference>
<dbReference type="PROSITE" id="PS50011">
    <property type="entry name" value="PROTEIN_KINASE_DOM"/>
    <property type="match status" value="1"/>
</dbReference>
<dbReference type="Pfam" id="PF18394">
    <property type="entry name" value="TBK1_CCD1"/>
    <property type="match status" value="1"/>
</dbReference>
<dbReference type="Gene3D" id="3.30.200.20">
    <property type="entry name" value="Phosphorylase Kinase, domain 1"/>
    <property type="match status" value="1"/>
</dbReference>
<dbReference type="InterPro" id="IPR041309">
    <property type="entry name" value="TBK1_CC1"/>
</dbReference>
<dbReference type="GO" id="GO:0010628">
    <property type="term" value="P:positive regulation of gene expression"/>
    <property type="evidence" value="ECO:0007669"/>
    <property type="project" value="UniProtKB-ARBA"/>
</dbReference>
<evidence type="ECO:0000256" key="3">
    <source>
        <dbReference type="ARBA" id="ARBA00022527"/>
    </source>
</evidence>
<feature type="binding site" evidence="8">
    <location>
        <position position="41"/>
    </location>
    <ligand>
        <name>ATP</name>
        <dbReference type="ChEBI" id="CHEBI:30616"/>
    </ligand>
</feature>
<evidence type="ECO:0000256" key="2">
    <source>
        <dbReference type="ARBA" id="ARBA00022490"/>
    </source>
</evidence>
<keyword evidence="7 8" id="KW-0067">ATP-binding</keyword>
<keyword evidence="3" id="KW-0723">Serine/threonine-protein kinase</keyword>
<feature type="region of interest" description="Disordered" evidence="9">
    <location>
        <begin position="1174"/>
        <end position="1195"/>
    </location>
</feature>
<organism evidence="11">
    <name type="scientific">Heliothis virescens</name>
    <name type="common">Tobacco budworm moth</name>
    <dbReference type="NCBI Taxonomy" id="7102"/>
    <lineage>
        <taxon>Eukaryota</taxon>
        <taxon>Metazoa</taxon>
        <taxon>Ecdysozoa</taxon>
        <taxon>Arthropoda</taxon>
        <taxon>Hexapoda</taxon>
        <taxon>Insecta</taxon>
        <taxon>Pterygota</taxon>
        <taxon>Neoptera</taxon>
        <taxon>Endopterygota</taxon>
        <taxon>Lepidoptera</taxon>
        <taxon>Glossata</taxon>
        <taxon>Ditrysia</taxon>
        <taxon>Noctuoidea</taxon>
        <taxon>Noctuidae</taxon>
        <taxon>Heliothinae</taxon>
        <taxon>Heliothis</taxon>
    </lineage>
</organism>
<feature type="region of interest" description="Disordered" evidence="9">
    <location>
        <begin position="582"/>
        <end position="603"/>
    </location>
</feature>
<comment type="subcellular location">
    <subcellularLocation>
        <location evidence="1">Cytoplasm</location>
    </subcellularLocation>
</comment>
<accession>A0A2A4J3Q8</accession>
<evidence type="ECO:0000256" key="8">
    <source>
        <dbReference type="PROSITE-ProRule" id="PRU10141"/>
    </source>
</evidence>
<evidence type="ECO:0000256" key="1">
    <source>
        <dbReference type="ARBA" id="ARBA00004496"/>
    </source>
</evidence>
<dbReference type="AlphaFoldDB" id="A0A2A4J3Q8"/>
<dbReference type="GO" id="GO:0004674">
    <property type="term" value="F:protein serine/threonine kinase activity"/>
    <property type="evidence" value="ECO:0007669"/>
    <property type="project" value="UniProtKB-KW"/>
</dbReference>
<feature type="region of interest" description="Disordered" evidence="9">
    <location>
        <begin position="878"/>
        <end position="899"/>
    </location>
</feature>
<reference evidence="11" key="1">
    <citation type="submission" date="2017-09" db="EMBL/GenBank/DDBJ databases">
        <title>Contemporary evolution of a Lepidopteran species, Heliothis virescens, in response to modern agricultural practices.</title>
        <authorList>
            <person name="Fritz M.L."/>
            <person name="Deyonke A.M."/>
            <person name="Papanicolaou A."/>
            <person name="Micinski S."/>
            <person name="Westbrook J."/>
            <person name="Gould F."/>
        </authorList>
    </citation>
    <scope>NUCLEOTIDE SEQUENCE [LARGE SCALE GENOMIC DNA]</scope>
    <source>
        <strain evidence="11">HvINT-</strain>
        <tissue evidence="11">Whole body</tissue>
    </source>
</reference>
<keyword evidence="4" id="KW-0808">Transferase</keyword>
<keyword evidence="2" id="KW-0963">Cytoplasm</keyword>
<dbReference type="Gene3D" id="3.10.20.90">
    <property type="entry name" value="Phosphatidylinositol 3-kinase Catalytic Subunit, Chain A, domain 1"/>
    <property type="match status" value="1"/>
</dbReference>
<evidence type="ECO:0000256" key="4">
    <source>
        <dbReference type="ARBA" id="ARBA00022679"/>
    </source>
</evidence>
<feature type="domain" description="Protein kinase" evidence="10">
    <location>
        <begin position="12"/>
        <end position="317"/>
    </location>
</feature>
<feature type="region of interest" description="Disordered" evidence="9">
    <location>
        <begin position="730"/>
        <end position="751"/>
    </location>
</feature>
<evidence type="ECO:0000259" key="10">
    <source>
        <dbReference type="PROSITE" id="PS50011"/>
    </source>
</evidence>
<keyword evidence="5 8" id="KW-0547">Nucleotide-binding</keyword>
<evidence type="ECO:0000256" key="7">
    <source>
        <dbReference type="ARBA" id="ARBA00022840"/>
    </source>
</evidence>
<dbReference type="InterPro" id="IPR017441">
    <property type="entry name" value="Protein_kinase_ATP_BS"/>
</dbReference>
<dbReference type="InterPro" id="IPR000719">
    <property type="entry name" value="Prot_kinase_dom"/>
</dbReference>
<name>A0A2A4J3Q8_HELVI</name>
<dbReference type="InterPro" id="IPR051180">
    <property type="entry name" value="IKK"/>
</dbReference>
<dbReference type="Gene3D" id="1.20.1270.420">
    <property type="match status" value="1"/>
</dbReference>
<feature type="region of interest" description="Disordered" evidence="9">
    <location>
        <begin position="1026"/>
        <end position="1047"/>
    </location>
</feature>
<dbReference type="Gene3D" id="1.10.510.10">
    <property type="entry name" value="Transferase(Phosphotransferase) domain 1"/>
    <property type="match status" value="1"/>
</dbReference>
<protein>
    <recommendedName>
        <fullName evidence="10">Protein kinase domain-containing protein</fullName>
    </recommendedName>
</protein>
<dbReference type="InterPro" id="IPR011009">
    <property type="entry name" value="Kinase-like_dom_sf"/>
</dbReference>
<dbReference type="GO" id="GO:0045089">
    <property type="term" value="P:positive regulation of innate immune response"/>
    <property type="evidence" value="ECO:0007669"/>
    <property type="project" value="UniProtKB-ARBA"/>
</dbReference>
<dbReference type="GO" id="GO:0009967">
    <property type="term" value="P:positive regulation of signal transduction"/>
    <property type="evidence" value="ECO:0007669"/>
    <property type="project" value="UniProtKB-ARBA"/>
</dbReference>
<dbReference type="SMART" id="SM00220">
    <property type="entry name" value="S_TKc"/>
    <property type="match status" value="1"/>
</dbReference>
<dbReference type="PANTHER" id="PTHR22969:SF15">
    <property type="entry name" value="FI05319P"/>
    <property type="match status" value="1"/>
</dbReference>
<dbReference type="Pfam" id="PF18396">
    <property type="entry name" value="TBK1_ULD"/>
    <property type="match status" value="1"/>
</dbReference>
<dbReference type="STRING" id="7102.A0A2A4J3Q8"/>
<dbReference type="GO" id="GO:0005524">
    <property type="term" value="F:ATP binding"/>
    <property type="evidence" value="ECO:0007669"/>
    <property type="project" value="UniProtKB-UniRule"/>
</dbReference>
<dbReference type="FunFam" id="1.10.510.10:FF:000100">
    <property type="entry name" value="inhibitor of nuclear factor kappa-B kinase subunit epsilon"/>
    <property type="match status" value="1"/>
</dbReference>
<dbReference type="SUPFAM" id="SSF56112">
    <property type="entry name" value="Protein kinase-like (PK-like)"/>
    <property type="match status" value="1"/>
</dbReference>
<dbReference type="GO" id="GO:0005737">
    <property type="term" value="C:cytoplasm"/>
    <property type="evidence" value="ECO:0007669"/>
    <property type="project" value="UniProtKB-SubCell"/>
</dbReference>
<dbReference type="GO" id="GO:0006950">
    <property type="term" value="P:response to stress"/>
    <property type="evidence" value="ECO:0007669"/>
    <property type="project" value="UniProtKB-ARBA"/>
</dbReference>
<keyword evidence="6" id="KW-0418">Kinase</keyword>
<evidence type="ECO:0000256" key="5">
    <source>
        <dbReference type="ARBA" id="ARBA00022741"/>
    </source>
</evidence>
<dbReference type="EMBL" id="NWSH01003433">
    <property type="protein sequence ID" value="PCG66318.1"/>
    <property type="molecule type" value="Genomic_DNA"/>
</dbReference>
<dbReference type="PROSITE" id="PS00107">
    <property type="entry name" value="PROTEIN_KINASE_ATP"/>
    <property type="match status" value="1"/>
</dbReference>
<gene>
    <name evidence="11" type="ORF">B5V51_7848</name>
</gene>
<evidence type="ECO:0000256" key="6">
    <source>
        <dbReference type="ARBA" id="ARBA00022777"/>
    </source>
</evidence>
<dbReference type="InterPro" id="IPR041087">
    <property type="entry name" value="TBK1_ULD"/>
</dbReference>
<dbReference type="CDD" id="cd12219">
    <property type="entry name" value="Ubl_TBK1_like"/>
    <property type="match status" value="1"/>
</dbReference>
<evidence type="ECO:0000256" key="9">
    <source>
        <dbReference type="SAM" id="MobiDB-lite"/>
    </source>
</evidence>
<proteinExistence type="predicted"/>